<evidence type="ECO:0000256" key="2">
    <source>
        <dbReference type="ARBA" id="ARBA00023002"/>
    </source>
</evidence>
<dbReference type="InterPro" id="IPR002347">
    <property type="entry name" value="SDR_fam"/>
</dbReference>
<keyword evidence="3" id="KW-0520">NAD</keyword>
<dbReference type="InterPro" id="IPR020904">
    <property type="entry name" value="Sc_DH/Rdtase_CS"/>
</dbReference>
<dbReference type="Pfam" id="PF13561">
    <property type="entry name" value="adh_short_C2"/>
    <property type="match status" value="1"/>
</dbReference>
<keyword evidence="2" id="KW-0560">Oxidoreductase</keyword>
<protein>
    <submittedName>
        <fullName evidence="5">SDR family oxidoreductase</fullName>
    </submittedName>
</protein>
<dbReference type="SUPFAM" id="SSF51735">
    <property type="entry name" value="NAD(P)-binding Rossmann-fold domains"/>
    <property type="match status" value="1"/>
</dbReference>
<dbReference type="SMART" id="SM00822">
    <property type="entry name" value="PKS_KR"/>
    <property type="match status" value="1"/>
</dbReference>
<dbReference type="Gene3D" id="3.40.50.720">
    <property type="entry name" value="NAD(P)-binding Rossmann-like Domain"/>
    <property type="match status" value="1"/>
</dbReference>
<dbReference type="CDD" id="cd05233">
    <property type="entry name" value="SDR_c"/>
    <property type="match status" value="1"/>
</dbReference>
<feature type="domain" description="Ketoreductase" evidence="4">
    <location>
        <begin position="7"/>
        <end position="180"/>
    </location>
</feature>
<dbReference type="FunFam" id="3.40.50.720:FF:000084">
    <property type="entry name" value="Short-chain dehydrogenase reductase"/>
    <property type="match status" value="1"/>
</dbReference>
<organism evidence="5 6">
    <name type="scientific">Rhodococcus erythropolis</name>
    <name type="common">Arthrobacter picolinophilus</name>
    <dbReference type="NCBI Taxonomy" id="1833"/>
    <lineage>
        <taxon>Bacteria</taxon>
        <taxon>Bacillati</taxon>
        <taxon>Actinomycetota</taxon>
        <taxon>Actinomycetes</taxon>
        <taxon>Mycobacteriales</taxon>
        <taxon>Nocardiaceae</taxon>
        <taxon>Rhodococcus</taxon>
        <taxon>Rhodococcus erythropolis group</taxon>
    </lineage>
</organism>
<evidence type="ECO:0000259" key="4">
    <source>
        <dbReference type="SMART" id="SM00822"/>
    </source>
</evidence>
<evidence type="ECO:0000256" key="3">
    <source>
        <dbReference type="ARBA" id="ARBA00023027"/>
    </source>
</evidence>
<comment type="caution">
    <text evidence="5">The sequence shown here is derived from an EMBL/GenBank/DDBJ whole genome shotgun (WGS) entry which is preliminary data.</text>
</comment>
<reference evidence="5 6" key="1">
    <citation type="submission" date="2020-12" db="EMBL/GenBank/DDBJ databases">
        <title>Draft genome sequence of furan degrading bacterial strain FUR100.</title>
        <authorList>
            <person name="Woiski C."/>
        </authorList>
    </citation>
    <scope>NUCLEOTIDE SEQUENCE [LARGE SCALE GENOMIC DNA]</scope>
    <source>
        <strain evidence="5 6">FUR100</strain>
    </source>
</reference>
<evidence type="ECO:0000256" key="1">
    <source>
        <dbReference type="ARBA" id="ARBA00006484"/>
    </source>
</evidence>
<comment type="similarity">
    <text evidence="1">Belongs to the short-chain dehydrogenases/reductases (SDR) family.</text>
</comment>
<keyword evidence="6" id="KW-1185">Reference proteome</keyword>
<evidence type="ECO:0000313" key="5">
    <source>
        <dbReference type="EMBL" id="MBH5144739.1"/>
    </source>
</evidence>
<dbReference type="GO" id="GO:0016491">
    <property type="term" value="F:oxidoreductase activity"/>
    <property type="evidence" value="ECO:0007669"/>
    <property type="project" value="UniProtKB-KW"/>
</dbReference>
<evidence type="ECO:0000313" key="6">
    <source>
        <dbReference type="Proteomes" id="UP000627573"/>
    </source>
</evidence>
<dbReference type="InterPro" id="IPR036291">
    <property type="entry name" value="NAD(P)-bd_dom_sf"/>
</dbReference>
<dbReference type="AlphaFoldDB" id="A0A8I0ZRV9"/>
<dbReference type="PANTHER" id="PTHR24321">
    <property type="entry name" value="DEHYDROGENASES, SHORT CHAIN"/>
    <property type="match status" value="1"/>
</dbReference>
<name>A0A8I0ZRV9_RHOER</name>
<dbReference type="PROSITE" id="PS00061">
    <property type="entry name" value="ADH_SHORT"/>
    <property type="match status" value="1"/>
</dbReference>
<dbReference type="RefSeq" id="WP_197941438.1">
    <property type="nucleotide sequence ID" value="NZ_JAECSB010000067.1"/>
</dbReference>
<dbReference type="PRINTS" id="PR00081">
    <property type="entry name" value="GDHRDH"/>
</dbReference>
<dbReference type="InterPro" id="IPR057326">
    <property type="entry name" value="KR_dom"/>
</dbReference>
<sequence>MFSLENRVAVVTGAASGVGLAIVRRFIAAGAQVAMFDRSDASTIAEQIGGTFHLVDVADDASVGAACDAVAELHGRIDVMVNNAGVFNTATIESSSDDDWTRQYRINTLGPLHGIKHAAQHMPAGGSIINTSSVAALMGFPGYGGYSATKSGVVALTKVAALEYGSRGIRVNCICPGSVETPMLASQGNAADEIGLVTVASATGRIVTPEEVAALVHFLASNECGSITGAVIPIEGGLTSGFTPALAEAAIVSSQRIE</sequence>
<gene>
    <name evidence="5" type="ORF">I3517_19250</name>
</gene>
<dbReference type="PRINTS" id="PR00080">
    <property type="entry name" value="SDRFAMILY"/>
</dbReference>
<proteinExistence type="inferred from homology"/>
<dbReference type="PANTHER" id="PTHR24321:SF8">
    <property type="entry name" value="ESTRADIOL 17-BETA-DEHYDROGENASE 8-RELATED"/>
    <property type="match status" value="1"/>
</dbReference>
<dbReference type="EMBL" id="JAECSB010000067">
    <property type="protein sequence ID" value="MBH5144739.1"/>
    <property type="molecule type" value="Genomic_DNA"/>
</dbReference>
<dbReference type="Proteomes" id="UP000627573">
    <property type="component" value="Unassembled WGS sequence"/>
</dbReference>
<accession>A0A8I0ZRV9</accession>